<dbReference type="Pfam" id="PF00534">
    <property type="entry name" value="Glycos_transf_1"/>
    <property type="match status" value="1"/>
</dbReference>
<sequence>MPEPLRQQGGLRVVHIISGLGLGGAETVLHRLVTAPTQPDTHIVISMGDAGVFGPRLQAAGIALHTLHMHGPKAALNGLWRLFHLLRELRPDVVQTWMYHADLVGGLIARLAGIRAVSWGIRNSGADLHKSSPSARVLSWLCARVSGSVPAVIVSCAENAARRHQQWGYRADRMLVIPNGYDLSRWQADAIARGQARQQWGVSSDTPVIGSVARWNPLKDHHNLLAAFSQSLDSYPHMRCVLIGQGMDESNAELCGLLDRYGLRDKVILLGRRDDVPTLINGLDVHVLSSRAEGFPNVVAEAMAAGVACVVTDVGDAAMMVDDAGWVAPAQDASALAAAINQAVGVLGTPEHAARLARGRDRVARLFSLEAMVASYHVVWRRLAEDFPTAGAKSRASGPAHVPAGARTAPLLLFMVNNPAFFLSHRLPLALGAKEEGYDVHVATMDGPTVPEILSHGLVHHVIPMSRSGKNPVQEFQSIHAMWRLFRRIRPDIVHAVTIKPVLYGGIAARLAGVPAYVAAISGLGFLFTGRSGGLDATRRAATLLYRLALGHPNSRVIFQNANDRDVLQQARVLQPGQAVLIRGSGVDLDAFPVVPEPPGPPVAIMVARLLHDKGAQEFVDAARMTAGHPTGLRWRLVGSPDPGNPASVSEDTYTQWRKEGVVECLGERSDIAALYAQSHIAVLPSYREGLPKSLVEAAACGRAVVTTDVPGCRDAIDPGVTGLLVPARDARALADAVLQLAENTAQRQAMAAAGRRLAETEFDIGRIVAAHLRLYAALRLP</sequence>
<evidence type="ECO:0000313" key="4">
    <source>
        <dbReference type="EMBL" id="QAA92496.1"/>
    </source>
</evidence>
<dbReference type="Pfam" id="PF13477">
    <property type="entry name" value="Glyco_trans_4_2"/>
    <property type="match status" value="1"/>
</dbReference>
<dbReference type="InterPro" id="IPR001296">
    <property type="entry name" value="Glyco_trans_1"/>
</dbReference>
<evidence type="ECO:0000259" key="1">
    <source>
        <dbReference type="Pfam" id="PF00534"/>
    </source>
</evidence>
<protein>
    <submittedName>
        <fullName evidence="4">Glycosyl transferase</fullName>
    </submittedName>
</protein>
<dbReference type="PANTHER" id="PTHR12526">
    <property type="entry name" value="GLYCOSYLTRANSFERASE"/>
    <property type="match status" value="1"/>
</dbReference>
<dbReference type="SUPFAM" id="SSF53756">
    <property type="entry name" value="UDP-Glycosyltransferase/glycogen phosphorylase"/>
    <property type="match status" value="2"/>
</dbReference>
<dbReference type="Gene3D" id="3.40.50.2000">
    <property type="entry name" value="Glycogen Phosphorylase B"/>
    <property type="match status" value="4"/>
</dbReference>
<evidence type="ECO:0000259" key="2">
    <source>
        <dbReference type="Pfam" id="PF13439"/>
    </source>
</evidence>
<reference evidence="4 5" key="1">
    <citation type="submission" date="2017-08" db="EMBL/GenBank/DDBJ databases">
        <authorList>
            <person name="Park S.-J."/>
            <person name="Kim H."/>
        </authorList>
    </citation>
    <scope>NUCLEOTIDE SEQUENCE [LARGE SCALE GENOMIC DNA]</scope>
    <source>
        <strain evidence="5">ye3</strain>
    </source>
</reference>
<dbReference type="PANTHER" id="PTHR12526:SF630">
    <property type="entry name" value="GLYCOSYLTRANSFERASE"/>
    <property type="match status" value="1"/>
</dbReference>
<organism evidence="4 5">
    <name type="scientific">Pollutimonas thiosulfatoxidans</name>
    <dbReference type="NCBI Taxonomy" id="2028345"/>
    <lineage>
        <taxon>Bacteria</taxon>
        <taxon>Pseudomonadati</taxon>
        <taxon>Pseudomonadota</taxon>
        <taxon>Betaproteobacteria</taxon>
        <taxon>Burkholderiales</taxon>
        <taxon>Alcaligenaceae</taxon>
        <taxon>Pollutimonas</taxon>
    </lineage>
</organism>
<dbReference type="EMBL" id="CP022987">
    <property type="protein sequence ID" value="QAA92496.1"/>
    <property type="molecule type" value="Genomic_DNA"/>
</dbReference>
<feature type="domain" description="Glycosyltransferase subfamily 4-like N-terminal" evidence="3">
    <location>
        <begin position="414"/>
        <end position="532"/>
    </location>
</feature>
<gene>
    <name evidence="4" type="ORF">CKA81_00520</name>
</gene>
<name>A0A410G894_9BURK</name>
<dbReference type="CDD" id="cd03808">
    <property type="entry name" value="GT4_CapM-like"/>
    <property type="match status" value="1"/>
</dbReference>
<evidence type="ECO:0000259" key="3">
    <source>
        <dbReference type="Pfam" id="PF13477"/>
    </source>
</evidence>
<dbReference type="GO" id="GO:0016757">
    <property type="term" value="F:glycosyltransferase activity"/>
    <property type="evidence" value="ECO:0007669"/>
    <property type="project" value="InterPro"/>
</dbReference>
<dbReference type="Pfam" id="PF13439">
    <property type="entry name" value="Glyco_transf_4"/>
    <property type="match status" value="1"/>
</dbReference>
<dbReference type="InterPro" id="IPR028098">
    <property type="entry name" value="Glyco_trans_4-like_N"/>
</dbReference>
<feature type="domain" description="Glycosyltransferase subfamily 4-like N-terminal" evidence="2">
    <location>
        <begin position="23"/>
        <end position="185"/>
    </location>
</feature>
<dbReference type="Pfam" id="PF13692">
    <property type="entry name" value="Glyco_trans_1_4"/>
    <property type="match status" value="1"/>
</dbReference>
<proteinExistence type="predicted"/>
<keyword evidence="4" id="KW-0808">Transferase</keyword>
<keyword evidence="5" id="KW-1185">Reference proteome</keyword>
<dbReference type="KEGG" id="pus:CKA81_00520"/>
<feature type="domain" description="Glycosyl transferase family 1" evidence="1">
    <location>
        <begin position="195"/>
        <end position="343"/>
    </location>
</feature>
<dbReference type="OrthoDB" id="9775208at2"/>
<accession>A0A410G894</accession>
<evidence type="ECO:0000313" key="5">
    <source>
        <dbReference type="Proteomes" id="UP000283474"/>
    </source>
</evidence>
<dbReference type="Proteomes" id="UP000283474">
    <property type="component" value="Chromosome"/>
</dbReference>
<dbReference type="AlphaFoldDB" id="A0A410G894"/>